<dbReference type="GeneID" id="87836877"/>
<gene>
    <name evidence="3" type="ORF">B0H64DRAFT_246935</name>
</gene>
<keyword evidence="2" id="KW-0732">Signal</keyword>
<name>A0AAE0H7S1_9PEZI</name>
<proteinExistence type="predicted"/>
<organism evidence="3 4">
    <name type="scientific">Chaetomium fimeti</name>
    <dbReference type="NCBI Taxonomy" id="1854472"/>
    <lineage>
        <taxon>Eukaryota</taxon>
        <taxon>Fungi</taxon>
        <taxon>Dikarya</taxon>
        <taxon>Ascomycota</taxon>
        <taxon>Pezizomycotina</taxon>
        <taxon>Sordariomycetes</taxon>
        <taxon>Sordariomycetidae</taxon>
        <taxon>Sordariales</taxon>
        <taxon>Chaetomiaceae</taxon>
        <taxon>Chaetomium</taxon>
    </lineage>
</organism>
<evidence type="ECO:0008006" key="5">
    <source>
        <dbReference type="Google" id="ProtNLM"/>
    </source>
</evidence>
<dbReference type="PANTHER" id="PTHR35605:SF1">
    <property type="entry name" value="ECP2 EFFECTOR PROTEIN DOMAIN-CONTAINING PROTEIN-RELATED"/>
    <property type="match status" value="1"/>
</dbReference>
<reference evidence="3" key="2">
    <citation type="submission" date="2023-06" db="EMBL/GenBank/DDBJ databases">
        <authorList>
            <consortium name="Lawrence Berkeley National Laboratory"/>
            <person name="Haridas S."/>
            <person name="Hensen N."/>
            <person name="Bonometti L."/>
            <person name="Westerberg I."/>
            <person name="Brannstrom I.O."/>
            <person name="Guillou S."/>
            <person name="Cros-Aarteil S."/>
            <person name="Calhoun S."/>
            <person name="Kuo A."/>
            <person name="Mondo S."/>
            <person name="Pangilinan J."/>
            <person name="Riley R."/>
            <person name="Labutti K."/>
            <person name="Andreopoulos B."/>
            <person name="Lipzen A."/>
            <person name="Chen C."/>
            <person name="Yanf M."/>
            <person name="Daum C."/>
            <person name="Ng V."/>
            <person name="Clum A."/>
            <person name="Steindorff A."/>
            <person name="Ohm R."/>
            <person name="Martin F."/>
            <person name="Silar P."/>
            <person name="Natvig D."/>
            <person name="Lalanne C."/>
            <person name="Gautier V."/>
            <person name="Ament-Velasquez S.L."/>
            <person name="Kruys A."/>
            <person name="Hutchinson M.I."/>
            <person name="Powell A.J."/>
            <person name="Barry K."/>
            <person name="Miller A.N."/>
            <person name="Grigoriev I.V."/>
            <person name="Debuchy R."/>
            <person name="Gladieux P."/>
            <person name="Thoren M.H."/>
            <person name="Johannesson H."/>
        </authorList>
    </citation>
    <scope>NUCLEOTIDE SEQUENCE</scope>
    <source>
        <strain evidence="3">CBS 168.71</strain>
    </source>
</reference>
<dbReference type="Proteomes" id="UP001278766">
    <property type="component" value="Unassembled WGS sequence"/>
</dbReference>
<feature type="compositionally biased region" description="Polar residues" evidence="1">
    <location>
        <begin position="62"/>
        <end position="72"/>
    </location>
</feature>
<dbReference type="PANTHER" id="PTHR35605">
    <property type="entry name" value="ECP2 EFFECTOR PROTEIN DOMAIN-CONTAINING PROTEIN-RELATED"/>
    <property type="match status" value="1"/>
</dbReference>
<dbReference type="EMBL" id="JAUEPN010000009">
    <property type="protein sequence ID" value="KAK3291490.1"/>
    <property type="molecule type" value="Genomic_DNA"/>
</dbReference>
<reference evidence="3" key="1">
    <citation type="journal article" date="2023" name="Mol. Phylogenet. Evol.">
        <title>Genome-scale phylogeny and comparative genomics of the fungal order Sordariales.</title>
        <authorList>
            <person name="Hensen N."/>
            <person name="Bonometti L."/>
            <person name="Westerberg I."/>
            <person name="Brannstrom I.O."/>
            <person name="Guillou S."/>
            <person name="Cros-Aarteil S."/>
            <person name="Calhoun S."/>
            <person name="Haridas S."/>
            <person name="Kuo A."/>
            <person name="Mondo S."/>
            <person name="Pangilinan J."/>
            <person name="Riley R."/>
            <person name="LaButti K."/>
            <person name="Andreopoulos B."/>
            <person name="Lipzen A."/>
            <person name="Chen C."/>
            <person name="Yan M."/>
            <person name="Daum C."/>
            <person name="Ng V."/>
            <person name="Clum A."/>
            <person name="Steindorff A."/>
            <person name="Ohm R.A."/>
            <person name="Martin F."/>
            <person name="Silar P."/>
            <person name="Natvig D.O."/>
            <person name="Lalanne C."/>
            <person name="Gautier V."/>
            <person name="Ament-Velasquez S.L."/>
            <person name="Kruys A."/>
            <person name="Hutchinson M.I."/>
            <person name="Powell A.J."/>
            <person name="Barry K."/>
            <person name="Miller A.N."/>
            <person name="Grigoriev I.V."/>
            <person name="Debuchy R."/>
            <person name="Gladieux P."/>
            <person name="Hiltunen Thoren M."/>
            <person name="Johannesson H."/>
        </authorList>
    </citation>
    <scope>NUCLEOTIDE SEQUENCE</scope>
    <source>
        <strain evidence="3">CBS 168.71</strain>
    </source>
</reference>
<evidence type="ECO:0000256" key="2">
    <source>
        <dbReference type="SAM" id="SignalP"/>
    </source>
</evidence>
<dbReference type="AlphaFoldDB" id="A0AAE0H7S1"/>
<feature type="signal peptide" evidence="2">
    <location>
        <begin position="1"/>
        <end position="17"/>
    </location>
</feature>
<evidence type="ECO:0000256" key="1">
    <source>
        <dbReference type="SAM" id="MobiDB-lite"/>
    </source>
</evidence>
<feature type="region of interest" description="Disordered" evidence="1">
    <location>
        <begin position="59"/>
        <end position="92"/>
    </location>
</feature>
<sequence>MKLAVVAAATFFMGALAAPSPAQATQYSDAEWRVEDYPGHTVIVNGTIETLVAQLRQLGHPQKQQHSASTRPGQGETAARNAPQQFDADADTPTATVARRNIDFSGGSYYCGGPLPYAHMAAYWEGMRYLQSIIGEVRVPPGPGMCSRVSCSYGAAVYICNDRKDELYLDSFARIADGLSYVITRCATNNWGTTMVAGQVFHPDQWNVIVRSDYC</sequence>
<feature type="chain" id="PRO_5042092215" description="Secreted protein" evidence="2">
    <location>
        <begin position="18"/>
        <end position="215"/>
    </location>
</feature>
<protein>
    <recommendedName>
        <fullName evidence="5">Secreted protein</fullName>
    </recommendedName>
</protein>
<keyword evidence="4" id="KW-1185">Reference proteome</keyword>
<evidence type="ECO:0000313" key="3">
    <source>
        <dbReference type="EMBL" id="KAK3291490.1"/>
    </source>
</evidence>
<dbReference type="RefSeq" id="XP_062655004.1">
    <property type="nucleotide sequence ID" value="XM_062799929.1"/>
</dbReference>
<evidence type="ECO:0000313" key="4">
    <source>
        <dbReference type="Proteomes" id="UP001278766"/>
    </source>
</evidence>
<accession>A0AAE0H7S1</accession>
<comment type="caution">
    <text evidence="3">The sequence shown here is derived from an EMBL/GenBank/DDBJ whole genome shotgun (WGS) entry which is preliminary data.</text>
</comment>